<accession>A0A5K0VV72</accession>
<sequence>MGFKGESIRADSAKRITLLVQETHDS</sequence>
<protein>
    <submittedName>
        <fullName evidence="1">Uncharacterized protein</fullName>
    </submittedName>
</protein>
<reference evidence="1" key="1">
    <citation type="submission" date="2019-09" db="EMBL/GenBank/DDBJ databases">
        <authorList>
            <person name="Zhang L."/>
        </authorList>
    </citation>
    <scope>NUCLEOTIDE SEQUENCE</scope>
</reference>
<name>A0A5K0VV72_9MAGN</name>
<proteinExistence type="predicted"/>
<evidence type="ECO:0000313" key="1">
    <source>
        <dbReference type="EMBL" id="VVV43879.1"/>
    </source>
</evidence>
<dbReference type="AlphaFoldDB" id="A0A5K0VV72"/>
<dbReference type="EMBL" id="LR721774">
    <property type="protein sequence ID" value="VVV43879.1"/>
    <property type="molecule type" value="Genomic_DNA"/>
</dbReference>
<gene>
    <name evidence="1" type="ORF">NYM_LOCUS2022</name>
</gene>
<organism evidence="1">
    <name type="scientific">Nymphaea colorata</name>
    <name type="common">pocket water lily</name>
    <dbReference type="NCBI Taxonomy" id="210225"/>
    <lineage>
        <taxon>Eukaryota</taxon>
        <taxon>Viridiplantae</taxon>
        <taxon>Streptophyta</taxon>
        <taxon>Embryophyta</taxon>
        <taxon>Tracheophyta</taxon>
        <taxon>Spermatophyta</taxon>
        <taxon>Magnoliopsida</taxon>
        <taxon>Nymphaeales</taxon>
        <taxon>Nymphaeaceae</taxon>
        <taxon>Nymphaea</taxon>
    </lineage>
</organism>